<protein>
    <submittedName>
        <fullName evidence="1">Uncharacterized protein</fullName>
    </submittedName>
</protein>
<comment type="caution">
    <text evidence="1">The sequence shown here is derived from an EMBL/GenBank/DDBJ whole genome shotgun (WGS) entry which is preliminary data.</text>
</comment>
<organism evidence="1">
    <name type="scientific">Gordonia rubripertincta</name>
    <name type="common">Rhodococcus corallinus</name>
    <dbReference type="NCBI Taxonomy" id="36822"/>
    <lineage>
        <taxon>Bacteria</taxon>
        <taxon>Bacillati</taxon>
        <taxon>Actinomycetota</taxon>
        <taxon>Actinomycetes</taxon>
        <taxon>Mycobacteriales</taxon>
        <taxon>Gordoniaceae</taxon>
        <taxon>Gordonia</taxon>
    </lineage>
</organism>
<dbReference type="AlphaFoldDB" id="A0AAW6R601"/>
<reference evidence="1" key="1">
    <citation type="submission" date="2023-04" db="EMBL/GenBank/DDBJ databases">
        <title>Characterization and analysis of the complete genome of Gordonia rubripertincta 112, the degrader of aromatic and aliphatic compounds.</title>
        <authorList>
            <person name="Frantsuzova E."/>
            <person name="Bogun A."/>
            <person name="Delegan Y."/>
        </authorList>
    </citation>
    <scope>NUCLEOTIDE SEQUENCE</scope>
    <source>
        <strain evidence="1">112</strain>
    </source>
</reference>
<dbReference type="EMBL" id="JARUXG010000001">
    <property type="protein sequence ID" value="MDG6779580.1"/>
    <property type="molecule type" value="Genomic_DNA"/>
</dbReference>
<proteinExistence type="predicted"/>
<accession>A0AAW6R601</accession>
<name>A0AAW6R601_GORRU</name>
<sequence>MGDLSPGDRRMLARMRAERDRGTAAGRRLPLPEGASFVNGDVHEVLRKGGYVGAFKVSTDDDGERFAVLTEFDRADAWRALSAGDQ</sequence>
<dbReference type="RefSeq" id="WP_168432596.1">
    <property type="nucleotide sequence ID" value="NZ_CP178556.1"/>
</dbReference>
<evidence type="ECO:0000313" key="1">
    <source>
        <dbReference type="EMBL" id="MDG6779580.1"/>
    </source>
</evidence>
<gene>
    <name evidence="1" type="ORF">QBL07_01905</name>
</gene>